<dbReference type="Pfam" id="PF01026">
    <property type="entry name" value="TatD_DNase"/>
    <property type="match status" value="1"/>
</dbReference>
<dbReference type="PANTHER" id="PTHR42206:SF1">
    <property type="entry name" value="METAL-DEPENDENT HYDROLASE"/>
    <property type="match status" value="1"/>
</dbReference>
<dbReference type="EnsemblBacteria" id="CAC12475">
    <property type="protein sequence ID" value="CAC12475"/>
    <property type="gene ID" value="CAC12475"/>
</dbReference>
<protein>
    <recommendedName>
        <fullName evidence="3">Metal-dependent hydrolase</fullName>
    </recommendedName>
</protein>
<evidence type="ECO:0000313" key="2">
    <source>
        <dbReference type="Proteomes" id="UP000001024"/>
    </source>
</evidence>
<reference evidence="1 2" key="1">
    <citation type="journal article" date="2000" name="Nature">
        <title>The genome sequence of the thermoacidophilic scavenger Thermoplasma acidophilum.</title>
        <authorList>
            <person name="Ruepp A."/>
            <person name="Graml W."/>
            <person name="Santos-Martinez M.L."/>
            <person name="Koretke K.K."/>
            <person name="Volker C."/>
            <person name="Mewes H.W."/>
            <person name="Frishman D."/>
            <person name="Stocker S."/>
            <person name="Lupas A.N."/>
            <person name="Baumeister W."/>
        </authorList>
    </citation>
    <scope>NUCLEOTIDE SEQUENCE [LARGE SCALE GENOMIC DNA]</scope>
    <source>
        <strain evidence="2">ATCC 25905 / DSM 1728 / JCM 9062 / NBRC 15155 / AMRC-C165</strain>
    </source>
</reference>
<dbReference type="Proteomes" id="UP000001024">
    <property type="component" value="Chromosome"/>
</dbReference>
<dbReference type="OrthoDB" id="52767at2157"/>
<dbReference type="PaxDb" id="273075-Ta1354"/>
<name>Q9HII5_THEAC</name>
<evidence type="ECO:0008006" key="3">
    <source>
        <dbReference type="Google" id="ProtNLM"/>
    </source>
</evidence>
<dbReference type="eggNOG" id="arCOG00893">
    <property type="taxonomic scope" value="Archaea"/>
</dbReference>
<dbReference type="InParanoid" id="Q9HII5"/>
<dbReference type="KEGG" id="tac:Ta1354"/>
<proteinExistence type="predicted"/>
<dbReference type="STRING" id="273075.gene:9572580"/>
<dbReference type="RefSeq" id="WP_010901761.1">
    <property type="nucleotide sequence ID" value="NC_002578.1"/>
</dbReference>
<keyword evidence="2" id="KW-1185">Reference proteome</keyword>
<dbReference type="Gene3D" id="3.20.20.140">
    <property type="entry name" value="Metal-dependent hydrolases"/>
    <property type="match status" value="1"/>
</dbReference>
<dbReference type="EMBL" id="AL445067">
    <property type="protein sequence ID" value="CAC12475.1"/>
    <property type="molecule type" value="Genomic_DNA"/>
</dbReference>
<dbReference type="PIRSF" id="PIRSF004961">
    <property type="entry name" value="UCP004961_TatD"/>
    <property type="match status" value="1"/>
</dbReference>
<dbReference type="HOGENOM" id="CLU_985571_0_0_2"/>
<accession>Q9HII5</accession>
<dbReference type="InterPro" id="IPR011589">
    <property type="entry name" value="UCP004961"/>
</dbReference>
<dbReference type="InterPro" id="IPR032466">
    <property type="entry name" value="Metal_Hydrolase"/>
</dbReference>
<dbReference type="SUPFAM" id="SSF51556">
    <property type="entry name" value="Metallo-dependent hydrolases"/>
    <property type="match status" value="1"/>
</dbReference>
<evidence type="ECO:0000313" key="1">
    <source>
        <dbReference type="EMBL" id="CAC12475.1"/>
    </source>
</evidence>
<dbReference type="PANTHER" id="PTHR42206">
    <property type="entry name" value="METAL-DEPENDENT HYDROLASE-RELATED"/>
    <property type="match status" value="1"/>
</dbReference>
<dbReference type="InterPro" id="IPR001130">
    <property type="entry name" value="TatD-like"/>
</dbReference>
<organism evidence="1 2">
    <name type="scientific">Thermoplasma acidophilum (strain ATCC 25905 / DSM 1728 / JCM 9062 / NBRC 15155 / AMRC-C165)</name>
    <dbReference type="NCBI Taxonomy" id="273075"/>
    <lineage>
        <taxon>Archaea</taxon>
        <taxon>Methanobacteriati</taxon>
        <taxon>Thermoplasmatota</taxon>
        <taxon>Thermoplasmata</taxon>
        <taxon>Thermoplasmatales</taxon>
        <taxon>Thermoplasmataceae</taxon>
        <taxon>Thermoplasma</taxon>
    </lineage>
</organism>
<sequence length="276" mass="31545">MERYSGRIFDNHFHLNPKSNFLGAANIFKRSGGTTLNLTNLPSHDAITEYYRRLYDDTIRIGDLVHYELGLEMLITIGPYPFDYFFFERYGSDPVNEMMHGLDLAAKYIEDGKAEAIGEIGFPHVPQPESVMERFWEMLDYAMKIAHDVDAPIVMHTYDLSCEDYAKIEKIAKVNGSVSVVKHHARPSDLTCNTGIARSVPASRSAVRKSLLLSRNFMLETDFINDPIDANRFLPPDSVPKRAQMILQEYDDGSEILNNIFNTIPESIYPKLKEKR</sequence>
<dbReference type="GO" id="GO:0016788">
    <property type="term" value="F:hydrolase activity, acting on ester bonds"/>
    <property type="evidence" value="ECO:0007669"/>
    <property type="project" value="InterPro"/>
</dbReference>
<gene>
    <name evidence="1" type="ordered locus">Ta1354</name>
</gene>
<dbReference type="AlphaFoldDB" id="Q9HII5"/>